<dbReference type="InterPro" id="IPR006555">
    <property type="entry name" value="ATP-dep_Helicase_C"/>
</dbReference>
<feature type="domain" description="Helicase ATP-binding" evidence="10">
    <location>
        <begin position="1"/>
        <end position="283"/>
    </location>
</feature>
<dbReference type="AlphaFoldDB" id="A0A074YWI6"/>
<feature type="region of interest" description="Disordered" evidence="9">
    <location>
        <begin position="729"/>
        <end position="756"/>
    </location>
</feature>
<dbReference type="Pfam" id="PF13307">
    <property type="entry name" value="Helicase_C_2"/>
    <property type="match status" value="1"/>
</dbReference>
<keyword evidence="4" id="KW-0347">Helicase</keyword>
<dbReference type="CTD" id="20329854"/>
<dbReference type="GO" id="GO:0003677">
    <property type="term" value="F:DNA binding"/>
    <property type="evidence" value="ECO:0007669"/>
    <property type="project" value="InterPro"/>
</dbReference>
<accession>A0A074YWI6</accession>
<dbReference type="GO" id="GO:0051536">
    <property type="term" value="F:iron-sulfur cluster binding"/>
    <property type="evidence" value="ECO:0007669"/>
    <property type="project" value="UniProtKB-KW"/>
</dbReference>
<dbReference type="OrthoDB" id="19182at2759"/>
<protein>
    <recommendedName>
        <fullName evidence="10">Helicase ATP-binding domain-containing protein</fullName>
    </recommendedName>
</protein>
<dbReference type="Gene3D" id="3.40.50.300">
    <property type="entry name" value="P-loop containing nucleotide triphosphate hydrolases"/>
    <property type="match status" value="2"/>
</dbReference>
<evidence type="ECO:0000259" key="10">
    <source>
        <dbReference type="PROSITE" id="PS51193"/>
    </source>
</evidence>
<dbReference type="SMART" id="SM00488">
    <property type="entry name" value="DEXDc2"/>
    <property type="match status" value="1"/>
</dbReference>
<dbReference type="InterPro" id="IPR014013">
    <property type="entry name" value="Helic_SF1/SF2_ATP-bd_DinG/Rad3"/>
</dbReference>
<dbReference type="InterPro" id="IPR010614">
    <property type="entry name" value="RAD3-like_helicase_DEAD"/>
</dbReference>
<evidence type="ECO:0000256" key="6">
    <source>
        <dbReference type="ARBA" id="ARBA00023004"/>
    </source>
</evidence>
<evidence type="ECO:0000256" key="7">
    <source>
        <dbReference type="ARBA" id="ARBA00023014"/>
    </source>
</evidence>
<evidence type="ECO:0000313" key="12">
    <source>
        <dbReference type="Proteomes" id="UP000054324"/>
    </source>
</evidence>
<organism evidence="11 12">
    <name type="scientific">Opisthorchis viverrini</name>
    <name type="common">Southeast Asian liver fluke</name>
    <dbReference type="NCBI Taxonomy" id="6198"/>
    <lineage>
        <taxon>Eukaryota</taxon>
        <taxon>Metazoa</taxon>
        <taxon>Spiralia</taxon>
        <taxon>Lophotrochozoa</taxon>
        <taxon>Platyhelminthes</taxon>
        <taxon>Trematoda</taxon>
        <taxon>Digenea</taxon>
        <taxon>Opisthorchiida</taxon>
        <taxon>Opisthorchiata</taxon>
        <taxon>Opisthorchiidae</taxon>
        <taxon>Opisthorchis</taxon>
    </lineage>
</organism>
<evidence type="ECO:0000256" key="8">
    <source>
        <dbReference type="ARBA" id="ARBA00023235"/>
    </source>
</evidence>
<dbReference type="InterPro" id="IPR027417">
    <property type="entry name" value="P-loop_NTPase"/>
</dbReference>
<dbReference type="GO" id="GO:0003678">
    <property type="term" value="F:DNA helicase activity"/>
    <property type="evidence" value="ECO:0007669"/>
    <property type="project" value="InterPro"/>
</dbReference>
<keyword evidence="3" id="KW-0378">Hydrolase</keyword>
<dbReference type="Proteomes" id="UP000054324">
    <property type="component" value="Unassembled WGS sequence"/>
</dbReference>
<keyword evidence="8" id="KW-0413">Isomerase</keyword>
<gene>
    <name evidence="11" type="ORF">T265_15689</name>
</gene>
<dbReference type="GO" id="GO:1990918">
    <property type="term" value="P:double-strand break repair involved in meiotic recombination"/>
    <property type="evidence" value="ECO:0007669"/>
    <property type="project" value="TreeGrafter"/>
</dbReference>
<evidence type="ECO:0000256" key="4">
    <source>
        <dbReference type="ARBA" id="ARBA00022806"/>
    </source>
</evidence>
<dbReference type="InterPro" id="IPR045028">
    <property type="entry name" value="DinG/Rad3-like"/>
</dbReference>
<dbReference type="GO" id="GO:0046872">
    <property type="term" value="F:metal ion binding"/>
    <property type="evidence" value="ECO:0007669"/>
    <property type="project" value="UniProtKB-KW"/>
</dbReference>
<name>A0A074YWI6_OPIVI</name>
<dbReference type="GO" id="GO:0006289">
    <property type="term" value="P:nucleotide-excision repair"/>
    <property type="evidence" value="ECO:0007669"/>
    <property type="project" value="TreeGrafter"/>
</dbReference>
<keyword evidence="12" id="KW-1185">Reference proteome</keyword>
<dbReference type="KEGG" id="ovi:T265_15689"/>
<evidence type="ECO:0000256" key="1">
    <source>
        <dbReference type="ARBA" id="ARBA00022723"/>
    </source>
</evidence>
<proteinExistence type="predicted"/>
<dbReference type="PROSITE" id="PS51193">
    <property type="entry name" value="HELICASE_ATP_BIND_2"/>
    <property type="match status" value="1"/>
</dbReference>
<dbReference type="STRING" id="6198.A0A074YWI6"/>
<evidence type="ECO:0000313" key="11">
    <source>
        <dbReference type="EMBL" id="KER19043.1"/>
    </source>
</evidence>
<dbReference type="PANTHER" id="PTHR11472:SF47">
    <property type="entry name" value="FANCONI ANEMIA GROUP J PROTEIN"/>
    <property type="match status" value="1"/>
</dbReference>
<dbReference type="SMART" id="SM00491">
    <property type="entry name" value="HELICc2"/>
    <property type="match status" value="1"/>
</dbReference>
<evidence type="ECO:0000256" key="5">
    <source>
        <dbReference type="ARBA" id="ARBA00022840"/>
    </source>
</evidence>
<dbReference type="RefSeq" id="XP_009177211.1">
    <property type="nucleotide sequence ID" value="XM_009178947.1"/>
</dbReference>
<feature type="non-terminal residue" evidence="11">
    <location>
        <position position="1"/>
    </location>
</feature>
<dbReference type="GeneID" id="20329854"/>
<dbReference type="CDD" id="cd17970">
    <property type="entry name" value="DEAHc_FancJ"/>
    <property type="match status" value="1"/>
</dbReference>
<keyword evidence="7" id="KW-0411">Iron-sulfur</keyword>
<dbReference type="GO" id="GO:0005634">
    <property type="term" value="C:nucleus"/>
    <property type="evidence" value="ECO:0007669"/>
    <property type="project" value="TreeGrafter"/>
</dbReference>
<dbReference type="Pfam" id="PF06733">
    <property type="entry name" value="DEAD_2"/>
    <property type="match status" value="1"/>
</dbReference>
<dbReference type="CDD" id="cd18788">
    <property type="entry name" value="SF2_C_XPD"/>
    <property type="match status" value="1"/>
</dbReference>
<evidence type="ECO:0000256" key="3">
    <source>
        <dbReference type="ARBA" id="ARBA00022801"/>
    </source>
</evidence>
<keyword evidence="2" id="KW-0547">Nucleotide-binding</keyword>
<keyword evidence="6" id="KW-0408">Iron</keyword>
<dbReference type="InterPro" id="IPR006554">
    <property type="entry name" value="Helicase-like_DEXD_c2"/>
</dbReference>
<dbReference type="GO" id="GO:0005524">
    <property type="term" value="F:ATP binding"/>
    <property type="evidence" value="ECO:0007669"/>
    <property type="project" value="UniProtKB-KW"/>
</dbReference>
<dbReference type="GO" id="GO:0016818">
    <property type="term" value="F:hydrolase activity, acting on acid anhydrides, in phosphorus-containing anhydrides"/>
    <property type="evidence" value="ECO:0007669"/>
    <property type="project" value="InterPro"/>
</dbReference>
<sequence length="874" mass="97464">VIEALESGRNCLIESPTGTGKTLSLLCSSLAWLNKRIVDVELDRSNNCDQLRSEQHGEVEIDDTLLREKPFSMVSASDQAGNDSESILPKVYYCTRTHKQIAQIVRELRKTKYRKAKMTILSSRQHTCINPAVKKALSITEACQNLLLNGFCEFDQPRKKSDLVRTINSLDSKGPWDLEDLVESLSQVPSCPYFCSRRLAKTADIVFCPYSYLLDPINRSATNLDLKGHVVILDEAHNIEDASREAASFKITEHQLITTKDDLGNLLRKNIEPESCTDLITMLEGMLRVMQLTRTRLVHAGESAQPTQVWTGQEISGILSTVGLGPEKVTRMELEGMLRVMQLTRTRLVHAGESAQPTQVWTGQEISGILSTVGLGPEKVTRMEMAYRKLSAYTSDSTEWTDRNGRPEGTEQPKLASSSLHLFEALFVALRYMFRDDSKHLADYRFVLMETINYERQATDSSAEKDNSLNSWLSKRSAKSRYVEARELSLNFWCLNPSVVFSDLASEVRCLILVSGTLSPLEALEAELGVAFPIRLEAAHVIPKDRLLVSTLSHGPGGTRLCATFQNQNTFGFQDELGSLLLQACRLVPGGVLCFLPSYSLLDKLVQRWKTTDLLSQLRKVKHVMLEPRSSVGLDSWLAEFYAAVDQSVMSLSRSPRRPISTSSAASQYHSHSSQITGALVLAVCRGKVSEGLDFADAYGRLVIAVGIPYPAFNNPQVQQKREFNDRANKSAGTLPTSPKMGSPTNASSSTPPLSNPRITRVLTGSEWYDAQAYRALNQALGRCIRHLNDWGAILLVDARFVEQPSRYLAGISRWIRSRFPVLPLTYTLSAYFDSATLHTQWSTLASDLEQFVASHQAVMKVEAEANELHEIFD</sequence>
<dbReference type="SUPFAM" id="SSF52540">
    <property type="entry name" value="P-loop containing nucleoside triphosphate hydrolases"/>
    <property type="match status" value="1"/>
</dbReference>
<dbReference type="EMBL" id="KL597365">
    <property type="protein sequence ID" value="KER19043.1"/>
    <property type="molecule type" value="Genomic_DNA"/>
</dbReference>
<keyword evidence="5" id="KW-0067">ATP-binding</keyword>
<evidence type="ECO:0000256" key="2">
    <source>
        <dbReference type="ARBA" id="ARBA00022741"/>
    </source>
</evidence>
<dbReference type="PANTHER" id="PTHR11472">
    <property type="entry name" value="DNA REPAIR DEAD HELICASE RAD3/XP-D SUBFAMILY MEMBER"/>
    <property type="match status" value="1"/>
</dbReference>
<keyword evidence="1" id="KW-0479">Metal-binding</keyword>
<evidence type="ECO:0000256" key="9">
    <source>
        <dbReference type="SAM" id="MobiDB-lite"/>
    </source>
</evidence>
<feature type="compositionally biased region" description="Polar residues" evidence="9">
    <location>
        <begin position="743"/>
        <end position="753"/>
    </location>
</feature>
<reference evidence="11 12" key="1">
    <citation type="submission" date="2013-11" db="EMBL/GenBank/DDBJ databases">
        <title>Opisthorchis viverrini - life in the bile duct.</title>
        <authorList>
            <person name="Young N.D."/>
            <person name="Nagarajan N."/>
            <person name="Lin S.J."/>
            <person name="Korhonen P.K."/>
            <person name="Jex A.R."/>
            <person name="Hall R.S."/>
            <person name="Safavi-Hemami H."/>
            <person name="Kaewkong W."/>
            <person name="Bertrand D."/>
            <person name="Gao S."/>
            <person name="Seet Q."/>
            <person name="Wongkham S."/>
            <person name="Teh B.T."/>
            <person name="Wongkham C."/>
            <person name="Intapan P.M."/>
            <person name="Maleewong W."/>
            <person name="Yang X."/>
            <person name="Hu M."/>
            <person name="Wang Z."/>
            <person name="Hofmann A."/>
            <person name="Sternberg P.W."/>
            <person name="Tan P."/>
            <person name="Wang J."/>
            <person name="Gasser R.B."/>
        </authorList>
    </citation>
    <scope>NUCLEOTIDE SEQUENCE [LARGE SCALE GENOMIC DNA]</scope>
</reference>